<dbReference type="PANTHER" id="PTHR10302">
    <property type="entry name" value="SINGLE-STRANDED DNA-BINDING PROTEIN"/>
    <property type="match status" value="1"/>
</dbReference>
<dbReference type="AlphaFoldDB" id="M8BWV5"/>
<evidence type="ECO:0000313" key="1">
    <source>
        <dbReference type="EnsemblPlants" id="EMT26273"/>
    </source>
</evidence>
<dbReference type="Pfam" id="PF00436">
    <property type="entry name" value="SSB"/>
    <property type="match status" value="1"/>
</dbReference>
<name>M8BWV5_AEGTA</name>
<dbReference type="GO" id="GO:0003697">
    <property type="term" value="F:single-stranded DNA binding"/>
    <property type="evidence" value="ECO:0007669"/>
    <property type="project" value="InterPro"/>
</dbReference>
<dbReference type="EnsemblPlants" id="EMT26273">
    <property type="protein sequence ID" value="EMT26273"/>
    <property type="gene ID" value="F775_09177"/>
</dbReference>
<dbReference type="Gene3D" id="2.40.50.140">
    <property type="entry name" value="Nucleic acid-binding proteins"/>
    <property type="match status" value="1"/>
</dbReference>
<dbReference type="FunFam" id="2.40.50.140:FF:000160">
    <property type="entry name" value="single-stranded DNA-binding protein, mitochondrial"/>
    <property type="match status" value="1"/>
</dbReference>
<reference evidence="1" key="1">
    <citation type="submission" date="2015-06" db="UniProtKB">
        <authorList>
            <consortium name="EnsemblPlants"/>
        </authorList>
    </citation>
    <scope>IDENTIFICATION</scope>
</reference>
<dbReference type="ExpressionAtlas" id="M8BWV5">
    <property type="expression patterns" value="baseline"/>
</dbReference>
<dbReference type="GO" id="GO:0042645">
    <property type="term" value="C:mitochondrial nucleoid"/>
    <property type="evidence" value="ECO:0007669"/>
    <property type="project" value="TreeGrafter"/>
</dbReference>
<dbReference type="PANTHER" id="PTHR10302:SF20">
    <property type="entry name" value="SINGLE-STRANDED DNA-BINDING PROTEIN"/>
    <property type="match status" value="1"/>
</dbReference>
<protein>
    <submittedName>
        <fullName evidence="1">Single-stranded DNA-binding protein, mitochondrial</fullName>
    </submittedName>
</protein>
<dbReference type="InterPro" id="IPR012340">
    <property type="entry name" value="NA-bd_OB-fold"/>
</dbReference>
<dbReference type="GO" id="GO:0006264">
    <property type="term" value="P:mitochondrial DNA replication"/>
    <property type="evidence" value="ECO:0007669"/>
    <property type="project" value="TreeGrafter"/>
</dbReference>
<accession>M8BWV5</accession>
<organism evidence="1">
    <name type="scientific">Aegilops tauschii</name>
    <name type="common">Tausch's goatgrass</name>
    <name type="synonym">Aegilops squarrosa</name>
    <dbReference type="NCBI Taxonomy" id="37682"/>
    <lineage>
        <taxon>Eukaryota</taxon>
        <taxon>Viridiplantae</taxon>
        <taxon>Streptophyta</taxon>
        <taxon>Embryophyta</taxon>
        <taxon>Tracheophyta</taxon>
        <taxon>Spermatophyta</taxon>
        <taxon>Magnoliopsida</taxon>
        <taxon>Liliopsida</taxon>
        <taxon>Poales</taxon>
        <taxon>Poaceae</taxon>
        <taxon>BOP clade</taxon>
        <taxon>Pooideae</taxon>
        <taxon>Triticodae</taxon>
        <taxon>Triticeae</taxon>
        <taxon>Triticinae</taxon>
        <taxon>Aegilops</taxon>
    </lineage>
</organism>
<dbReference type="InterPro" id="IPR000424">
    <property type="entry name" value="Primosome_PriB/ssb"/>
</dbReference>
<dbReference type="PROSITE" id="PS50935">
    <property type="entry name" value="SSB"/>
    <property type="match status" value="1"/>
</dbReference>
<proteinExistence type="predicted"/>
<sequence>MNTRRDNPRGTLWRVSAECFNRVVTDEVRQENAECGSDMNSYRLSRARFWKEVADVYETFLVGSCGRVLSSDVPSADSATADESLEMTVLTVFGDSVLKLQKEAPVEVVQMSVLFQTSSYPAVSETSKVSISILTKRCEVILGQFLADENDLGDRPLPSVRIEETVCVLQELARLILDIETANALNIPLYLKDALRENQSHGRAHLLSLLPTFSELVVSRPTMSTKLLNSLSLRRLLGQQRNPIDLYTASRAWSSSTSFSGAHEKNGMGVEADGDLADSWKDADFRGVYRAIICGSVGQVPVQKKLRNGHTVTVFTVGTGGMFDQRRAGAENLPMPAQWHRIAVHNEQLGTYAVQKLVKNAAVYVEGDIETRAYNDNINNQVKIVPEICVRFDGKIHLVQSGGSDVSKSLEELKIQLLMLMSLCLLV</sequence>
<dbReference type="SUPFAM" id="SSF50249">
    <property type="entry name" value="Nucleic acid-binding proteins"/>
    <property type="match status" value="1"/>
</dbReference>
<dbReference type="InterPro" id="IPR011344">
    <property type="entry name" value="ssDNA-bd"/>
</dbReference>